<gene>
    <name evidence="16" type="ORF">POPTR_009G145200</name>
</gene>
<reference evidence="16 17" key="1">
    <citation type="journal article" date="2006" name="Science">
        <title>The genome of black cottonwood, Populus trichocarpa (Torr. &amp; Gray).</title>
        <authorList>
            <person name="Tuskan G.A."/>
            <person name="Difazio S."/>
            <person name="Jansson S."/>
            <person name="Bohlmann J."/>
            <person name="Grigoriev I."/>
            <person name="Hellsten U."/>
            <person name="Putnam N."/>
            <person name="Ralph S."/>
            <person name="Rombauts S."/>
            <person name="Salamov A."/>
            <person name="Schein J."/>
            <person name="Sterck L."/>
            <person name="Aerts A."/>
            <person name="Bhalerao R.R."/>
            <person name="Bhalerao R.P."/>
            <person name="Blaudez D."/>
            <person name="Boerjan W."/>
            <person name="Brun A."/>
            <person name="Brunner A."/>
            <person name="Busov V."/>
            <person name="Campbell M."/>
            <person name="Carlson J."/>
            <person name="Chalot M."/>
            <person name="Chapman J."/>
            <person name="Chen G.L."/>
            <person name="Cooper D."/>
            <person name="Coutinho P.M."/>
            <person name="Couturier J."/>
            <person name="Covert S."/>
            <person name="Cronk Q."/>
            <person name="Cunningham R."/>
            <person name="Davis J."/>
            <person name="Degroeve S."/>
            <person name="Dejardin A."/>
            <person name="Depamphilis C."/>
            <person name="Detter J."/>
            <person name="Dirks B."/>
            <person name="Dubchak I."/>
            <person name="Duplessis S."/>
            <person name="Ehlting J."/>
            <person name="Ellis B."/>
            <person name="Gendler K."/>
            <person name="Goodstein D."/>
            <person name="Gribskov M."/>
            <person name="Grimwood J."/>
            <person name="Groover A."/>
            <person name="Gunter L."/>
            <person name="Hamberger B."/>
            <person name="Heinze B."/>
            <person name="Helariutta Y."/>
            <person name="Henrissat B."/>
            <person name="Holligan D."/>
            <person name="Holt R."/>
            <person name="Huang W."/>
            <person name="Islam-Faridi N."/>
            <person name="Jones S."/>
            <person name="Jones-Rhoades M."/>
            <person name="Jorgensen R."/>
            <person name="Joshi C."/>
            <person name="Kangasjarvi J."/>
            <person name="Karlsson J."/>
            <person name="Kelleher C."/>
            <person name="Kirkpatrick R."/>
            <person name="Kirst M."/>
            <person name="Kohler A."/>
            <person name="Kalluri U."/>
            <person name="Larimer F."/>
            <person name="Leebens-Mack J."/>
            <person name="Leple J.C."/>
            <person name="Locascio P."/>
            <person name="Lou Y."/>
            <person name="Lucas S."/>
            <person name="Martin F."/>
            <person name="Montanini B."/>
            <person name="Napoli C."/>
            <person name="Nelson D.R."/>
            <person name="Nelson C."/>
            <person name="Nieminen K."/>
            <person name="Nilsson O."/>
            <person name="Pereda V."/>
            <person name="Peter G."/>
            <person name="Philippe R."/>
            <person name="Pilate G."/>
            <person name="Poliakov A."/>
            <person name="Razumovskaya J."/>
            <person name="Richardson P."/>
            <person name="Rinaldi C."/>
            <person name="Ritland K."/>
            <person name="Rouze P."/>
            <person name="Ryaboy D."/>
            <person name="Schmutz J."/>
            <person name="Schrader J."/>
            <person name="Segerman B."/>
            <person name="Shin H."/>
            <person name="Siddiqui A."/>
            <person name="Sterky F."/>
            <person name="Terry A."/>
            <person name="Tsai C.J."/>
            <person name="Uberbacher E."/>
            <person name="Unneberg P."/>
            <person name="Vahala J."/>
            <person name="Wall K."/>
            <person name="Wessler S."/>
            <person name="Yang G."/>
            <person name="Yin T."/>
            <person name="Douglas C."/>
            <person name="Marra M."/>
            <person name="Sandberg G."/>
            <person name="Van de Peer Y."/>
            <person name="Rokhsar D."/>
        </authorList>
    </citation>
    <scope>NUCLEOTIDE SEQUENCE [LARGE SCALE GENOMIC DNA]</scope>
    <source>
        <strain evidence="17">cv. Nisqually</strain>
        <strain evidence="16">Nisqually-1</strain>
    </source>
</reference>
<dbReference type="InterPro" id="IPR031595">
    <property type="entry name" value="PRORP_C"/>
</dbReference>
<keyword evidence="8" id="KW-0677">Repeat</keyword>
<dbReference type="Gene3D" id="1.25.40.10">
    <property type="entry name" value="Tetratricopeptide repeat domain"/>
    <property type="match status" value="1"/>
</dbReference>
<keyword evidence="5" id="KW-0819">tRNA processing</keyword>
<name>A0A2K1Z7Y9_POPTR</name>
<keyword evidence="17" id="KW-1185">Reference proteome</keyword>
<keyword evidence="7" id="KW-0479">Metal-binding</keyword>
<dbReference type="EMBL" id="CM009298">
    <property type="protein sequence ID" value="PNT21387.1"/>
    <property type="molecule type" value="Genomic_DNA"/>
</dbReference>
<dbReference type="EC" id="3.1.26.5" evidence="4"/>
<evidence type="ECO:0000256" key="7">
    <source>
        <dbReference type="ARBA" id="ARBA00022723"/>
    </source>
</evidence>
<proteinExistence type="inferred from homology"/>
<dbReference type="STRING" id="3694.A0A2K1Z7Y9"/>
<dbReference type="GO" id="GO:0046872">
    <property type="term" value="F:metal ion binding"/>
    <property type="evidence" value="ECO:0007669"/>
    <property type="project" value="UniProtKB-KW"/>
</dbReference>
<feature type="domain" description="PRORP" evidence="14">
    <location>
        <begin position="258"/>
        <end position="483"/>
    </location>
</feature>
<organism evidence="16 17">
    <name type="scientific">Populus trichocarpa</name>
    <name type="common">Western balsam poplar</name>
    <name type="synonym">Populus balsamifera subsp. trichocarpa</name>
    <dbReference type="NCBI Taxonomy" id="3694"/>
    <lineage>
        <taxon>Eukaryota</taxon>
        <taxon>Viridiplantae</taxon>
        <taxon>Streptophyta</taxon>
        <taxon>Embryophyta</taxon>
        <taxon>Tracheophyta</taxon>
        <taxon>Spermatophyta</taxon>
        <taxon>Magnoliopsida</taxon>
        <taxon>eudicotyledons</taxon>
        <taxon>Gunneridae</taxon>
        <taxon>Pentapetalae</taxon>
        <taxon>rosids</taxon>
        <taxon>fabids</taxon>
        <taxon>Malpighiales</taxon>
        <taxon>Salicaceae</taxon>
        <taxon>Saliceae</taxon>
        <taxon>Populus</taxon>
    </lineage>
</organism>
<comment type="cofactor">
    <cofactor evidence="2">
        <name>Mg(2+)</name>
        <dbReference type="ChEBI" id="CHEBI:18420"/>
    </cofactor>
</comment>
<keyword evidence="10" id="KW-0862">Zinc</keyword>
<dbReference type="InterPro" id="IPR033443">
    <property type="entry name" value="PROP1-like_PPR_dom"/>
</dbReference>
<evidence type="ECO:0000256" key="5">
    <source>
        <dbReference type="ARBA" id="ARBA00022694"/>
    </source>
</evidence>
<evidence type="ECO:0000313" key="16">
    <source>
        <dbReference type="EMBL" id="PNT21387.1"/>
    </source>
</evidence>
<evidence type="ECO:0000256" key="1">
    <source>
        <dbReference type="ARBA" id="ARBA00000928"/>
    </source>
</evidence>
<dbReference type="Gene3D" id="3.40.50.11980">
    <property type="match status" value="1"/>
</dbReference>
<evidence type="ECO:0000256" key="6">
    <source>
        <dbReference type="ARBA" id="ARBA00022722"/>
    </source>
</evidence>
<dbReference type="InParanoid" id="A0A2K1Z7Y9"/>
<dbReference type="PANTHER" id="PTHR13547:SF13">
    <property type="entry name" value="PROTEINACEOUS RNASE P 2"/>
    <property type="match status" value="1"/>
</dbReference>
<dbReference type="InterPro" id="IPR011990">
    <property type="entry name" value="TPR-like_helical_dom_sf"/>
</dbReference>
<evidence type="ECO:0000256" key="11">
    <source>
        <dbReference type="ARBA" id="ARBA00022842"/>
    </source>
</evidence>
<evidence type="ECO:0000256" key="12">
    <source>
        <dbReference type="ARBA" id="ARBA00023211"/>
    </source>
</evidence>
<accession>A0A2K1Z7Y9</accession>
<evidence type="ECO:0000256" key="10">
    <source>
        <dbReference type="ARBA" id="ARBA00022833"/>
    </source>
</evidence>
<comment type="similarity">
    <text evidence="3">Belongs to the PPR family. P subfamily.</text>
</comment>
<dbReference type="Pfam" id="PF17177">
    <property type="entry name" value="PPR_long"/>
    <property type="match status" value="1"/>
</dbReference>
<sequence length="569" mass="64174">MAMASSSNKKKPKKNQTPESQFNYNLNFYSKSKDLHSAISLYDTAISQDTRLNQHGFNTLLYLCSVSLNDPSTEELALRCGLRIFDHMVSNGIKPNEASITAVARLAAAKGDGDYAFDLVKNVGAYNELPRLRTYDPALFCFCEKLEAHKAYEVEEHMGSMGVGLEEGEIAALLKVSVESRNEKRVYGYLQKLRKMLRCVRGETAKVIEHWFAVFEGSGVELDVDLVREAVSRNGGGWHGLGWIGKGKWVLKRGSVDVGGKCCCCGEQLVSVDIDDDETERFAESVAGLAMEREVNANFSEFQNWLEEHANYEAIVDGANIGLYQQNFAEGGFSISQLDAVVKDLYNQSGKKWPLIIMHNKRLRALLQNPSTRELIQEWIEKDVLYTTPQGSNDDWYWLYAAVKLRCLLVTNDEMRDHIFELLGSDFFIKWKERHQVRYTFVKGKLELQMPPLFSVVIQESENGSWHVPVAGNGNDSPQSWLCVSRPRACDALEEDSCMEGSKDSNDICCNSKLLSFGRPESLTSCKNKLQSQASFQESDNKITALTCKRKERSPSPSYLHVPCDQRHQ</sequence>
<dbReference type="PANTHER" id="PTHR13547">
    <property type="match status" value="1"/>
</dbReference>
<dbReference type="Pfam" id="PF16953">
    <property type="entry name" value="PRORP"/>
    <property type="match status" value="1"/>
</dbReference>
<evidence type="ECO:0000256" key="2">
    <source>
        <dbReference type="ARBA" id="ARBA00001946"/>
    </source>
</evidence>
<keyword evidence="12" id="KW-0464">Manganese</keyword>
<dbReference type="ExpressionAtlas" id="A0A2K1Z7Y9">
    <property type="expression patterns" value="differential"/>
</dbReference>
<evidence type="ECO:0000313" key="17">
    <source>
        <dbReference type="Proteomes" id="UP000006729"/>
    </source>
</evidence>
<evidence type="ECO:0000256" key="4">
    <source>
        <dbReference type="ARBA" id="ARBA00012179"/>
    </source>
</evidence>
<evidence type="ECO:0000256" key="3">
    <source>
        <dbReference type="ARBA" id="ARBA00007626"/>
    </source>
</evidence>
<keyword evidence="11" id="KW-0460">Magnesium</keyword>
<dbReference type="Proteomes" id="UP000006729">
    <property type="component" value="Chromosome 9"/>
</dbReference>
<comment type="catalytic activity">
    <reaction evidence="1">
        <text>Endonucleolytic cleavage of RNA, removing 5'-extranucleotides from tRNA precursor.</text>
        <dbReference type="EC" id="3.1.26.5"/>
    </reaction>
</comment>
<dbReference type="FunCoup" id="A0A2K1Z7Y9">
    <property type="interactions" value="3436"/>
</dbReference>
<feature type="domain" description="PROP1-like PPR" evidence="15">
    <location>
        <begin position="10"/>
        <end position="213"/>
    </location>
</feature>
<reference evidence="16" key="2">
    <citation type="submission" date="2017-07" db="EMBL/GenBank/DDBJ databases">
        <title>WGS assembly of Populus trichocarpa.</title>
        <authorList>
            <person name="Tuskan G."/>
            <person name="Difazio S."/>
            <person name="Jansson S."/>
            <person name="Bohlmann J."/>
            <person name="Grigoriev I."/>
            <person name="Hellsten U."/>
            <person name="Putnam N."/>
            <person name="Ralph S."/>
            <person name="Rombauts S."/>
            <person name="Salamov A."/>
            <person name="Schein J."/>
            <person name="Sterck L."/>
            <person name="Aerts A."/>
            <person name="Bhalerao R."/>
            <person name="Bhalerao R."/>
            <person name="Blaudez D."/>
            <person name="Boerjan W."/>
            <person name="Brun A."/>
            <person name="Brunner A."/>
            <person name="Busov V."/>
            <person name="Campbell M."/>
            <person name="Carlson J."/>
            <person name="Chalot M."/>
            <person name="Chapman J."/>
            <person name="Chen G."/>
            <person name="Cooper D."/>
            <person name="Coutinho P."/>
            <person name="Couturier J."/>
            <person name="Covert S."/>
            <person name="Cronk Q."/>
            <person name="Cunningham R."/>
            <person name="Davis J."/>
            <person name="Degroeve S."/>
            <person name="Dejardin A."/>
            <person name="Depamphilis C."/>
            <person name="Detter J."/>
            <person name="Dirks B."/>
            <person name="Dubchak I."/>
            <person name="Duplessis S."/>
            <person name="Ehlting J."/>
            <person name="Ellis B."/>
            <person name="Gendler K."/>
            <person name="Goodstein D."/>
            <person name="Gribskov M."/>
            <person name="Grimwood J."/>
            <person name="Groover A."/>
            <person name="Gunter L."/>
            <person name="Hamberger B."/>
            <person name="Heinze B."/>
            <person name="Helariutta Y."/>
            <person name="Henrissat B."/>
            <person name="Holligan D."/>
            <person name="Holt R."/>
            <person name="Huang W."/>
            <person name="Islam-Faridi N."/>
            <person name="Jones S."/>
            <person name="Jones-Rhoades M."/>
            <person name="Jorgensen R."/>
            <person name="Joshi C."/>
            <person name="Kangasjarvi J."/>
            <person name="Karlsson J."/>
            <person name="Kelleher C."/>
            <person name="Kirkpatrick R."/>
            <person name="Kirst M."/>
            <person name="Kohler A."/>
            <person name="Kalluri U."/>
            <person name="Larimer F."/>
            <person name="Leebens-Mack J."/>
            <person name="Leple J."/>
            <person name="Locascio P."/>
            <person name="Lou Y."/>
            <person name="Lucas S."/>
            <person name="Martin F."/>
            <person name="Montanini B."/>
            <person name="Napoli C."/>
            <person name="Nelson D."/>
            <person name="Nelson C."/>
            <person name="Nieminen K."/>
            <person name="Nilsson O."/>
            <person name="Pereda V."/>
            <person name="Peter G."/>
            <person name="Philippe R."/>
            <person name="Pilate G."/>
            <person name="Poliakov A."/>
            <person name="Razumovskaya J."/>
            <person name="Richardson P."/>
            <person name="Rinaldi C."/>
            <person name="Ritland K."/>
            <person name="Rouze P."/>
            <person name="Ryaboy D."/>
            <person name="Schmutz J."/>
            <person name="Schrader J."/>
            <person name="Segerman B."/>
            <person name="Shin H."/>
            <person name="Siddiqui A."/>
            <person name="Sterky F."/>
            <person name="Terry A."/>
            <person name="Tsai C."/>
            <person name="Uberbacher E."/>
            <person name="Unneberg P."/>
            <person name="Vahala J."/>
            <person name="Wall K."/>
            <person name="Wessler S."/>
            <person name="Yang G."/>
            <person name="Yin T."/>
            <person name="Douglas C."/>
            <person name="Marra M."/>
            <person name="Sandberg G."/>
            <person name="Van De Peer Y."/>
            <person name="Rokhsar D."/>
        </authorList>
    </citation>
    <scope>NUCLEOTIDE SEQUENCE</scope>
    <source>
        <strain evidence="16">Nisqually-1</strain>
    </source>
</reference>
<evidence type="ECO:0000256" key="9">
    <source>
        <dbReference type="ARBA" id="ARBA00022801"/>
    </source>
</evidence>
<dbReference type="EMBL" id="CM009298">
    <property type="protein sequence ID" value="RQO95920.1"/>
    <property type="molecule type" value="Genomic_DNA"/>
</dbReference>
<evidence type="ECO:0000256" key="8">
    <source>
        <dbReference type="ARBA" id="ARBA00022737"/>
    </source>
</evidence>
<evidence type="ECO:0000259" key="14">
    <source>
        <dbReference type="Pfam" id="PF16953"/>
    </source>
</evidence>
<evidence type="ECO:0000259" key="15">
    <source>
        <dbReference type="Pfam" id="PF17177"/>
    </source>
</evidence>
<evidence type="ECO:0000256" key="13">
    <source>
        <dbReference type="SAM" id="MobiDB-lite"/>
    </source>
</evidence>
<dbReference type="AlphaFoldDB" id="A0A2K1Z7Y9"/>
<keyword evidence="9" id="KW-0378">Hydrolase</keyword>
<keyword evidence="6" id="KW-0540">Nuclease</keyword>
<feature type="region of interest" description="Disordered" evidence="13">
    <location>
        <begin position="1"/>
        <end position="20"/>
    </location>
</feature>
<dbReference type="GO" id="GO:0004526">
    <property type="term" value="F:ribonuclease P activity"/>
    <property type="evidence" value="ECO:0000318"/>
    <property type="project" value="GO_Central"/>
</dbReference>
<protein>
    <recommendedName>
        <fullName evidence="4">ribonuclease P</fullName>
        <ecNumber evidence="4">3.1.26.5</ecNumber>
    </recommendedName>
</protein>
<dbReference type="GO" id="GO:0001682">
    <property type="term" value="P:tRNA 5'-leader removal"/>
    <property type="evidence" value="ECO:0000318"/>
    <property type="project" value="GO_Central"/>
</dbReference>
<dbReference type="FunFam" id="3.40.50.11980:FF:000002">
    <property type="entry name" value="Proteinaceous RNase P 2"/>
    <property type="match status" value="1"/>
</dbReference>